<dbReference type="EC" id="5.6.2.1" evidence="4 10"/>
<dbReference type="InterPro" id="IPR023405">
    <property type="entry name" value="Topo_IA_core_domain"/>
</dbReference>
<dbReference type="GO" id="GO:0005634">
    <property type="term" value="C:nucleus"/>
    <property type="evidence" value="ECO:0007669"/>
    <property type="project" value="TreeGrafter"/>
</dbReference>
<feature type="compositionally biased region" description="Basic residues" evidence="11">
    <location>
        <begin position="761"/>
        <end position="778"/>
    </location>
</feature>
<dbReference type="Gene3D" id="1.10.460.10">
    <property type="entry name" value="Topoisomerase I, domain 2"/>
    <property type="match status" value="1"/>
</dbReference>
<evidence type="ECO:0000256" key="7">
    <source>
        <dbReference type="ARBA" id="ARBA00023029"/>
    </source>
</evidence>
<dbReference type="GO" id="GO:0006310">
    <property type="term" value="P:DNA recombination"/>
    <property type="evidence" value="ECO:0007669"/>
    <property type="project" value="TreeGrafter"/>
</dbReference>
<dbReference type="PRINTS" id="PR00417">
    <property type="entry name" value="PRTPISMRASEI"/>
</dbReference>
<evidence type="ECO:0000313" key="13">
    <source>
        <dbReference type="EMBL" id="KAA6376865.1"/>
    </source>
</evidence>
<dbReference type="InterPro" id="IPR003601">
    <property type="entry name" value="Topo_IA_2"/>
</dbReference>
<dbReference type="InterPro" id="IPR056452">
    <property type="entry name" value="Zn_ribbon_TOP3B"/>
</dbReference>
<evidence type="ECO:0000256" key="2">
    <source>
        <dbReference type="ARBA" id="ARBA00001946"/>
    </source>
</evidence>
<feature type="domain" description="Topo IA-type catalytic" evidence="12">
    <location>
        <begin position="8"/>
        <end position="454"/>
    </location>
</feature>
<dbReference type="InterPro" id="IPR013824">
    <property type="entry name" value="Topo_IA_cen_sub1"/>
</dbReference>
<evidence type="ECO:0000256" key="4">
    <source>
        <dbReference type="ARBA" id="ARBA00012891"/>
    </source>
</evidence>
<dbReference type="EMBL" id="SNRW01010226">
    <property type="protein sequence ID" value="KAA6376865.1"/>
    <property type="molecule type" value="Genomic_DNA"/>
</dbReference>
<keyword evidence="6" id="KW-0862">Zinc</keyword>
<dbReference type="Pfam" id="PF23546">
    <property type="entry name" value="Zn_ribbon_TOP3B"/>
    <property type="match status" value="1"/>
</dbReference>
<evidence type="ECO:0000256" key="1">
    <source>
        <dbReference type="ARBA" id="ARBA00000213"/>
    </source>
</evidence>
<dbReference type="GO" id="GO:0003917">
    <property type="term" value="F:DNA topoisomerase type I (single strand cut, ATP-independent) activity"/>
    <property type="evidence" value="ECO:0007669"/>
    <property type="project" value="UniProtKB-EC"/>
</dbReference>
<gene>
    <name evidence="13" type="ORF">EZS28_027608</name>
</gene>
<dbReference type="InterPro" id="IPR013497">
    <property type="entry name" value="Topo_IA_cen"/>
</dbReference>
<dbReference type="InterPro" id="IPR003602">
    <property type="entry name" value="Topo_IA_DNA-bd_dom"/>
</dbReference>
<comment type="similarity">
    <text evidence="3 10">Belongs to the type IA topoisomerase family.</text>
</comment>
<evidence type="ECO:0000256" key="9">
    <source>
        <dbReference type="ARBA" id="ARBA00023235"/>
    </source>
</evidence>
<reference evidence="13 14" key="1">
    <citation type="submission" date="2019-03" db="EMBL/GenBank/DDBJ databases">
        <title>Single cell metagenomics reveals metabolic interactions within the superorganism composed of flagellate Streblomastix strix and complex community of Bacteroidetes bacteria on its surface.</title>
        <authorList>
            <person name="Treitli S.C."/>
            <person name="Kolisko M."/>
            <person name="Husnik F."/>
            <person name="Keeling P."/>
            <person name="Hampl V."/>
        </authorList>
    </citation>
    <scope>NUCLEOTIDE SEQUENCE [LARGE SCALE GENOMIC DNA]</scope>
    <source>
        <strain evidence="13">ST1C</strain>
    </source>
</reference>
<evidence type="ECO:0000256" key="8">
    <source>
        <dbReference type="ARBA" id="ARBA00023125"/>
    </source>
</evidence>
<dbReference type="GO" id="GO:0006265">
    <property type="term" value="P:DNA topological change"/>
    <property type="evidence" value="ECO:0007669"/>
    <property type="project" value="InterPro"/>
</dbReference>
<dbReference type="GO" id="GO:0046872">
    <property type="term" value="F:metal ion binding"/>
    <property type="evidence" value="ECO:0007669"/>
    <property type="project" value="UniProtKB-KW"/>
</dbReference>
<proteinExistence type="inferred from homology"/>
<dbReference type="SUPFAM" id="SSF56712">
    <property type="entry name" value="Prokaryotic type I DNA topoisomerase"/>
    <property type="match status" value="1"/>
</dbReference>
<evidence type="ECO:0000256" key="6">
    <source>
        <dbReference type="ARBA" id="ARBA00022833"/>
    </source>
</evidence>
<dbReference type="AlphaFoldDB" id="A0A5J4V490"/>
<name>A0A5J4V490_9EUKA</name>
<evidence type="ECO:0000256" key="5">
    <source>
        <dbReference type="ARBA" id="ARBA00022723"/>
    </source>
</evidence>
<dbReference type="GO" id="GO:0003677">
    <property type="term" value="F:DNA binding"/>
    <property type="evidence" value="ECO:0007669"/>
    <property type="project" value="UniProtKB-KW"/>
</dbReference>
<dbReference type="InterPro" id="IPR013826">
    <property type="entry name" value="Topo_IA_cen_sub3"/>
</dbReference>
<keyword evidence="5" id="KW-0479">Metal-binding</keyword>
<dbReference type="InterPro" id="IPR000380">
    <property type="entry name" value="Topo_IA"/>
</dbReference>
<dbReference type="OrthoDB" id="430051at2759"/>
<accession>A0A5J4V490</accession>
<feature type="region of interest" description="Disordered" evidence="11">
    <location>
        <begin position="743"/>
        <end position="787"/>
    </location>
</feature>
<dbReference type="Gene3D" id="1.10.290.10">
    <property type="entry name" value="Topoisomerase I, domain 4"/>
    <property type="match status" value="1"/>
</dbReference>
<evidence type="ECO:0000256" key="3">
    <source>
        <dbReference type="ARBA" id="ARBA00009446"/>
    </source>
</evidence>
<evidence type="ECO:0000256" key="11">
    <source>
        <dbReference type="SAM" id="MobiDB-lite"/>
    </source>
</evidence>
<comment type="catalytic activity">
    <reaction evidence="1 10">
        <text>ATP-independent breakage of single-stranded DNA, followed by passage and rejoining.</text>
        <dbReference type="EC" id="5.6.2.1"/>
    </reaction>
</comment>
<dbReference type="PANTHER" id="PTHR11390">
    <property type="entry name" value="PROKARYOTIC DNA TOPOISOMERASE"/>
    <property type="match status" value="1"/>
</dbReference>
<dbReference type="InterPro" id="IPR013825">
    <property type="entry name" value="Topo_IA_cen_sub2"/>
</dbReference>
<sequence>MNNLVEPNLNESRAVDTRQELDLKVGVAFTRFQTMFFQDKYGNLNSALISYGPCQTPTLGFCVDRHDAIQKFVPERFYQLTPTLIVSTSQSSSNGVELEAEWERGRVFDEDVAKMFQTMLLDESGIGSSSEGKGGYSGRTGNATLSSLDVSIQRNPRPIPLNTVAFLKVASSQLGLASYEALNIAEQIYTRGILSYPRTESTMYPASFDVVGIVQQFKNNDYWRPYAEVALQGPLKGRGGQDMGDHPPLTPTQPISPNEQLTGVHWSVYDLVTRHFLASLSGDCVIEKTDAVFTIGGSERFHSKAKRLLEEGFTQIQPWLKPRDVELPSGLTVGQNIQLKKISLTTGLTSPPEYLTESDLITLMEKNGIGTDSSIPTHVNSVIQRNYVEVRGNARHMIPTQLGIMLVHGYHQTLITLVAEGKASKEDILAHSIANFKTKFMYFQLNINFMDELFQSSFTKLEDSGKPFTQCGQCKRFMNLIQTRPARLYCSTCDLICKLPDGAAPFIERPQQICPLDGFKLVECNFKQQIPSQQQQQSGSGSDSNSTQNNNKTFSICPYCYNFPPEGLKLNPRGSLGERGMRCQRCPNQQCQYGREMNMIGPCFREGECNGVLVLDSTSQPNWRMNCTECQLQVTFNKELVASVQVKRNGICNVCEQMKQIVVQLGKKFEQPQKKKEQPLHPNPITQAEAEQLQEQIQSTTISEDGTQITGCLDCSEEIHNICHINESESVQYNNRFGRGQFRGRRSFRGRGHIGGQRGRGSFRGRGRSRGRRGRGGNRSRNEDTNGYEFVGGKKIFNPFA</sequence>
<evidence type="ECO:0000259" key="12">
    <source>
        <dbReference type="PROSITE" id="PS52039"/>
    </source>
</evidence>
<dbReference type="Pfam" id="PF01131">
    <property type="entry name" value="Topoisom_bac"/>
    <property type="match status" value="1"/>
</dbReference>
<dbReference type="FunFam" id="1.10.290.10:FF:000003">
    <property type="entry name" value="DNA topoisomerase"/>
    <property type="match status" value="1"/>
</dbReference>
<dbReference type="PANTHER" id="PTHR11390:SF20">
    <property type="entry name" value="DNA TOPOISOMERASE 3-BETA-1"/>
    <property type="match status" value="1"/>
</dbReference>
<dbReference type="Gene3D" id="2.70.20.10">
    <property type="entry name" value="Topoisomerase I, domain 3"/>
    <property type="match status" value="1"/>
</dbReference>
<keyword evidence="9 10" id="KW-0413">Isomerase</keyword>
<comment type="caution">
    <text evidence="13">The sequence shown here is derived from an EMBL/GenBank/DDBJ whole genome shotgun (WGS) entry which is preliminary data.</text>
</comment>
<dbReference type="SMART" id="SM00436">
    <property type="entry name" value="TOP1Bc"/>
    <property type="match status" value="1"/>
</dbReference>
<dbReference type="GO" id="GO:0006281">
    <property type="term" value="P:DNA repair"/>
    <property type="evidence" value="ECO:0007669"/>
    <property type="project" value="TreeGrafter"/>
</dbReference>
<comment type="cofactor">
    <cofactor evidence="2">
        <name>Mg(2+)</name>
        <dbReference type="ChEBI" id="CHEBI:18420"/>
    </cofactor>
</comment>
<dbReference type="CDD" id="cd00186">
    <property type="entry name" value="TOP1Ac"/>
    <property type="match status" value="1"/>
</dbReference>
<organism evidence="13 14">
    <name type="scientific">Streblomastix strix</name>
    <dbReference type="NCBI Taxonomy" id="222440"/>
    <lineage>
        <taxon>Eukaryota</taxon>
        <taxon>Metamonada</taxon>
        <taxon>Preaxostyla</taxon>
        <taxon>Oxymonadida</taxon>
        <taxon>Streblomastigidae</taxon>
        <taxon>Streblomastix</taxon>
    </lineage>
</organism>
<dbReference type="SMART" id="SM00437">
    <property type="entry name" value="TOP1Ac"/>
    <property type="match status" value="1"/>
</dbReference>
<comment type="function">
    <text evidence="10">Introduces a single-strand break via transesterification at a target site in duplex DNA. Releases the supercoiling and torsional tension of DNA introduced during the DNA replication and transcription by transiently cleaving and rejoining one strand of the DNA duplex. The scissile phosphodiester is attacked by the catalytic tyrosine of the enzyme, resulting in the formation of a DNA-(5'-phosphotyrosyl)-enzyme intermediate and the expulsion of a 3'-OH DNA strand.</text>
</comment>
<dbReference type="Proteomes" id="UP000324800">
    <property type="component" value="Unassembled WGS sequence"/>
</dbReference>
<protein>
    <recommendedName>
        <fullName evidence="4 10">DNA topoisomerase</fullName>
        <ecNumber evidence="4 10">5.6.2.1</ecNumber>
    </recommendedName>
</protein>
<keyword evidence="8 10" id="KW-0238">DNA-binding</keyword>
<evidence type="ECO:0000313" key="14">
    <source>
        <dbReference type="Proteomes" id="UP000324800"/>
    </source>
</evidence>
<dbReference type="PROSITE" id="PS52039">
    <property type="entry name" value="TOPO_IA_2"/>
    <property type="match status" value="1"/>
</dbReference>
<keyword evidence="7 10" id="KW-0799">Topoisomerase</keyword>
<feature type="compositionally biased region" description="Basic residues" evidence="11">
    <location>
        <begin position="743"/>
        <end position="752"/>
    </location>
</feature>
<evidence type="ECO:0000256" key="10">
    <source>
        <dbReference type="RuleBase" id="RU362092"/>
    </source>
</evidence>